<evidence type="ECO:0000256" key="5">
    <source>
        <dbReference type="ARBA" id="ARBA00023163"/>
    </source>
</evidence>
<feature type="domain" description="RNA polymerase sigma factor 70 region 4 type 2" evidence="8">
    <location>
        <begin position="104"/>
        <end position="150"/>
    </location>
</feature>
<feature type="compositionally biased region" description="Pro residues" evidence="6">
    <location>
        <begin position="404"/>
        <end position="420"/>
    </location>
</feature>
<dbReference type="PANTHER" id="PTHR43133:SF8">
    <property type="entry name" value="RNA POLYMERASE SIGMA FACTOR HI_1459-RELATED"/>
    <property type="match status" value="1"/>
</dbReference>
<reference evidence="9" key="1">
    <citation type="submission" date="2022-10" db="EMBL/GenBank/DDBJ databases">
        <title>The WGS of Solirubrobacter ginsenosidimutans DSM 21036.</title>
        <authorList>
            <person name="Jiang Z."/>
        </authorList>
    </citation>
    <scope>NUCLEOTIDE SEQUENCE</scope>
    <source>
        <strain evidence="9">DSM 21036</strain>
    </source>
</reference>
<dbReference type="RefSeq" id="WP_270042897.1">
    <property type="nucleotide sequence ID" value="NZ_JAPDOD010000026.1"/>
</dbReference>
<dbReference type="InterPro" id="IPR013249">
    <property type="entry name" value="RNA_pol_sigma70_r4_t2"/>
</dbReference>
<evidence type="ECO:0000259" key="8">
    <source>
        <dbReference type="Pfam" id="PF08281"/>
    </source>
</evidence>
<evidence type="ECO:0000256" key="3">
    <source>
        <dbReference type="ARBA" id="ARBA00023082"/>
    </source>
</evidence>
<dbReference type="SUPFAM" id="SSF88659">
    <property type="entry name" value="Sigma3 and sigma4 domains of RNA polymerase sigma factors"/>
    <property type="match status" value="1"/>
</dbReference>
<evidence type="ECO:0000259" key="7">
    <source>
        <dbReference type="Pfam" id="PF04542"/>
    </source>
</evidence>
<dbReference type="NCBIfam" id="TIGR02937">
    <property type="entry name" value="sigma70-ECF"/>
    <property type="match status" value="1"/>
</dbReference>
<name>A0A9X3S3P0_9ACTN</name>
<feature type="domain" description="RNA polymerase sigma-70 region 2" evidence="7">
    <location>
        <begin position="1"/>
        <end position="68"/>
    </location>
</feature>
<organism evidence="9 10">
    <name type="scientific">Solirubrobacter ginsenosidimutans</name>
    <dbReference type="NCBI Taxonomy" id="490573"/>
    <lineage>
        <taxon>Bacteria</taxon>
        <taxon>Bacillati</taxon>
        <taxon>Actinomycetota</taxon>
        <taxon>Thermoleophilia</taxon>
        <taxon>Solirubrobacterales</taxon>
        <taxon>Solirubrobacteraceae</taxon>
        <taxon>Solirubrobacter</taxon>
    </lineage>
</organism>
<dbReference type="GO" id="GO:0006352">
    <property type="term" value="P:DNA-templated transcription initiation"/>
    <property type="evidence" value="ECO:0007669"/>
    <property type="project" value="InterPro"/>
</dbReference>
<dbReference type="InterPro" id="IPR014284">
    <property type="entry name" value="RNA_pol_sigma-70_dom"/>
</dbReference>
<evidence type="ECO:0000313" key="9">
    <source>
        <dbReference type="EMBL" id="MDA0163652.1"/>
    </source>
</evidence>
<dbReference type="GO" id="GO:0016987">
    <property type="term" value="F:sigma factor activity"/>
    <property type="evidence" value="ECO:0007669"/>
    <property type="project" value="UniProtKB-KW"/>
</dbReference>
<keyword evidence="3" id="KW-0731">Sigma factor</keyword>
<evidence type="ECO:0000256" key="2">
    <source>
        <dbReference type="ARBA" id="ARBA00023015"/>
    </source>
</evidence>
<keyword evidence="10" id="KW-1185">Reference proteome</keyword>
<keyword evidence="4" id="KW-0238">DNA-binding</keyword>
<dbReference type="InterPro" id="IPR013325">
    <property type="entry name" value="RNA_pol_sigma_r2"/>
</dbReference>
<keyword evidence="2" id="KW-0805">Transcription regulation</keyword>
<dbReference type="InterPro" id="IPR013324">
    <property type="entry name" value="RNA_pol_sigma_r3/r4-like"/>
</dbReference>
<evidence type="ECO:0000256" key="4">
    <source>
        <dbReference type="ARBA" id="ARBA00023125"/>
    </source>
</evidence>
<dbReference type="EMBL" id="JAPDOD010000026">
    <property type="protein sequence ID" value="MDA0163652.1"/>
    <property type="molecule type" value="Genomic_DNA"/>
</dbReference>
<dbReference type="Proteomes" id="UP001149140">
    <property type="component" value="Unassembled WGS sequence"/>
</dbReference>
<dbReference type="InterPro" id="IPR007627">
    <property type="entry name" value="RNA_pol_sigma70_r2"/>
</dbReference>
<gene>
    <name evidence="9" type="ORF">OM076_25485</name>
</gene>
<dbReference type="PANTHER" id="PTHR43133">
    <property type="entry name" value="RNA POLYMERASE ECF-TYPE SIGMA FACTO"/>
    <property type="match status" value="1"/>
</dbReference>
<dbReference type="Pfam" id="PF08281">
    <property type="entry name" value="Sigma70_r4_2"/>
    <property type="match status" value="1"/>
</dbReference>
<dbReference type="GO" id="GO:0003677">
    <property type="term" value="F:DNA binding"/>
    <property type="evidence" value="ECO:0007669"/>
    <property type="project" value="UniProtKB-KW"/>
</dbReference>
<dbReference type="Gene3D" id="1.10.10.10">
    <property type="entry name" value="Winged helix-like DNA-binding domain superfamily/Winged helix DNA-binding domain"/>
    <property type="match status" value="1"/>
</dbReference>
<dbReference type="Gene3D" id="1.10.1740.10">
    <property type="match status" value="1"/>
</dbReference>
<accession>A0A9X3S3P0</accession>
<feature type="region of interest" description="Disordered" evidence="6">
    <location>
        <begin position="386"/>
        <end position="462"/>
    </location>
</feature>
<protein>
    <submittedName>
        <fullName evidence="9">Sigma-70 family RNA polymerase sigma factor</fullName>
    </submittedName>
</protein>
<feature type="compositionally biased region" description="Pro residues" evidence="6">
    <location>
        <begin position="429"/>
        <end position="439"/>
    </location>
</feature>
<comment type="caution">
    <text evidence="9">The sequence shown here is derived from an EMBL/GenBank/DDBJ whole genome shotgun (WGS) entry which is preliminary data.</text>
</comment>
<dbReference type="Pfam" id="PF04542">
    <property type="entry name" value="Sigma70_r2"/>
    <property type="match status" value="1"/>
</dbReference>
<comment type="similarity">
    <text evidence="1">Belongs to the sigma-70 factor family. ECF subfamily.</text>
</comment>
<feature type="compositionally biased region" description="Low complexity" evidence="6">
    <location>
        <begin position="440"/>
        <end position="462"/>
    </location>
</feature>
<sequence>MYERHRPALRRQAARILYASGHETDDVLQDVFLRVHTALRAGVVPLEPRAWLLRLVHNACVDELRRGRTRPVGDVELDGVPALSAQLPDELARRAEARALLGDIHRLPDRQRSVLVMSAIDGLSHEEVAGRLQTTVETTRSLLARARENLRRTAAARETACTSVCSALDEAASAGVRASEIARRHLWSCSDCRAYQRDLRTTPSRLRRLAGWSPWGVVAQLLGGGGLAGVQKVAVGACCALVVGGGAVAVPELAVHERRVPQLASVDPEIVVQAARPTSHKREPAPKTAAADAPHFVVAAASTPTATARTKVKHARPAKRPIAHSAIFTLSETRRLRYAMRAFDRSNPTPAETQRMQALLAKFRKQPKGSSQRALALSKLTIAAYHIPNPTSPPRKGIVRPAPTATPVPTAAPTPAPTATPVPTATATPEPPAPTPTPSAAPVETPTASPTATDTPTATPAG</sequence>
<dbReference type="InterPro" id="IPR039425">
    <property type="entry name" value="RNA_pol_sigma-70-like"/>
</dbReference>
<keyword evidence="5" id="KW-0804">Transcription</keyword>
<dbReference type="InterPro" id="IPR036388">
    <property type="entry name" value="WH-like_DNA-bd_sf"/>
</dbReference>
<dbReference type="CDD" id="cd06171">
    <property type="entry name" value="Sigma70_r4"/>
    <property type="match status" value="1"/>
</dbReference>
<evidence type="ECO:0000256" key="6">
    <source>
        <dbReference type="SAM" id="MobiDB-lite"/>
    </source>
</evidence>
<evidence type="ECO:0000256" key="1">
    <source>
        <dbReference type="ARBA" id="ARBA00010641"/>
    </source>
</evidence>
<proteinExistence type="inferred from homology"/>
<evidence type="ECO:0000313" key="10">
    <source>
        <dbReference type="Proteomes" id="UP001149140"/>
    </source>
</evidence>
<dbReference type="AlphaFoldDB" id="A0A9X3S3P0"/>
<dbReference type="SUPFAM" id="SSF88946">
    <property type="entry name" value="Sigma2 domain of RNA polymerase sigma factors"/>
    <property type="match status" value="1"/>
</dbReference>